<dbReference type="GO" id="GO:0003993">
    <property type="term" value="F:acid phosphatase activity"/>
    <property type="evidence" value="ECO:0007669"/>
    <property type="project" value="UniProtKB-EC"/>
</dbReference>
<keyword evidence="2" id="KW-0732">Signal</keyword>
<dbReference type="InParanoid" id="A0A330L793"/>
<name>A0A330L793_9BACT</name>
<feature type="chain" id="PRO_5016417120" evidence="2">
    <location>
        <begin position="20"/>
        <end position="302"/>
    </location>
</feature>
<dbReference type="PROSITE" id="PS51257">
    <property type="entry name" value="PROKAR_LIPOPROTEIN"/>
    <property type="match status" value="1"/>
</dbReference>
<feature type="signal peptide" evidence="2">
    <location>
        <begin position="1"/>
        <end position="19"/>
    </location>
</feature>
<proteinExistence type="predicted"/>
<accession>A0A330L793</accession>
<sequence length="302" mass="33113">MLIHGRVIFGAMAISLAMGACVLAASSPEVERPTPVTLSKPDHIVMVIEENHSYSQIIDSPHAPYLNELAAKGALLTQSFGITHPSQPNYLALFSGSTQNITDNSCPHTFTTPNLGHALLAAGLTFAGYSEDLPAAGSLTCKDGSYARKHNPWANWQNSPTNGLPAEINLPLTNFPADYRALPTVSIVVPNQVNDMHHGKDPEAIQTGDRWLRDHLEAYVQWAQQHNSLLIVTWDEDNDHAKENNRIVTLFVGPMVKAGRYDQRITHYNVLRTIEDLYGLSHSGASADAEPITQIWKVPTNP</sequence>
<gene>
    <name evidence="3" type="ORF">NITLEN_40025</name>
</gene>
<dbReference type="EC" id="3.1.3.2" evidence="3"/>
<dbReference type="PANTHER" id="PTHR31956">
    <property type="entry name" value="NON-SPECIFIC PHOSPHOLIPASE C4-RELATED"/>
    <property type="match status" value="1"/>
</dbReference>
<dbReference type="Gene3D" id="3.40.720.10">
    <property type="entry name" value="Alkaline Phosphatase, subunit A"/>
    <property type="match status" value="1"/>
</dbReference>
<dbReference type="InterPro" id="IPR007312">
    <property type="entry name" value="Phosphoesterase"/>
</dbReference>
<dbReference type="EMBL" id="OUNR01000017">
    <property type="protein sequence ID" value="SPP65552.1"/>
    <property type="molecule type" value="Genomic_DNA"/>
</dbReference>
<evidence type="ECO:0000256" key="1">
    <source>
        <dbReference type="ARBA" id="ARBA00022801"/>
    </source>
</evidence>
<keyword evidence="4" id="KW-1185">Reference proteome</keyword>
<evidence type="ECO:0000313" key="4">
    <source>
        <dbReference type="Proteomes" id="UP000248168"/>
    </source>
</evidence>
<dbReference type="Proteomes" id="UP000248168">
    <property type="component" value="Unassembled WGS sequence"/>
</dbReference>
<reference evidence="4" key="1">
    <citation type="submission" date="2018-04" db="EMBL/GenBank/DDBJ databases">
        <authorList>
            <person name="Lucker S."/>
            <person name="Sakoula D."/>
        </authorList>
    </citation>
    <scope>NUCLEOTIDE SEQUENCE [LARGE SCALE GENOMIC DNA]</scope>
</reference>
<dbReference type="AlphaFoldDB" id="A0A330L793"/>
<organism evidence="3 4">
    <name type="scientific">Nitrospira lenta</name>
    <dbReference type="NCBI Taxonomy" id="1436998"/>
    <lineage>
        <taxon>Bacteria</taxon>
        <taxon>Pseudomonadati</taxon>
        <taxon>Nitrospirota</taxon>
        <taxon>Nitrospiria</taxon>
        <taxon>Nitrospirales</taxon>
        <taxon>Nitrospiraceae</taxon>
        <taxon>Nitrospira</taxon>
    </lineage>
</organism>
<evidence type="ECO:0000313" key="3">
    <source>
        <dbReference type="EMBL" id="SPP65552.1"/>
    </source>
</evidence>
<dbReference type="InterPro" id="IPR017850">
    <property type="entry name" value="Alkaline_phosphatase_core_sf"/>
</dbReference>
<keyword evidence="1 3" id="KW-0378">Hydrolase</keyword>
<dbReference type="SUPFAM" id="SSF53649">
    <property type="entry name" value="Alkaline phosphatase-like"/>
    <property type="match status" value="1"/>
</dbReference>
<dbReference type="PANTHER" id="PTHR31956:SF1">
    <property type="entry name" value="NON-SPECIFIC PHOSPHOLIPASE C1"/>
    <property type="match status" value="1"/>
</dbReference>
<evidence type="ECO:0000256" key="2">
    <source>
        <dbReference type="SAM" id="SignalP"/>
    </source>
</evidence>
<dbReference type="Pfam" id="PF04185">
    <property type="entry name" value="Phosphoesterase"/>
    <property type="match status" value="1"/>
</dbReference>
<protein>
    <submittedName>
        <fullName evidence="3">Putative Acid phosphatase</fullName>
        <ecNumber evidence="3">3.1.3.2</ecNumber>
    </submittedName>
</protein>